<dbReference type="Pfam" id="PF13641">
    <property type="entry name" value="Glyco_tranf_2_3"/>
    <property type="match status" value="1"/>
</dbReference>
<evidence type="ECO:0000313" key="6">
    <source>
        <dbReference type="Proteomes" id="UP001163687"/>
    </source>
</evidence>
<dbReference type="Gene3D" id="3.90.550.10">
    <property type="entry name" value="Spore Coat Polysaccharide Biosynthesis Protein SpsA, Chain A"/>
    <property type="match status" value="1"/>
</dbReference>
<evidence type="ECO:0000256" key="4">
    <source>
        <dbReference type="SAM" id="Phobius"/>
    </source>
</evidence>
<dbReference type="InterPro" id="IPR029044">
    <property type="entry name" value="Nucleotide-diphossugar_trans"/>
</dbReference>
<dbReference type="AlphaFoldDB" id="A0AA35CKV1"/>
<comment type="similarity">
    <text evidence="1">Belongs to the glycosyltransferase 2 family.</text>
</comment>
<evidence type="ECO:0000256" key="2">
    <source>
        <dbReference type="ARBA" id="ARBA00022676"/>
    </source>
</evidence>
<keyword evidence="4" id="KW-0472">Membrane</keyword>
<evidence type="ECO:0000256" key="1">
    <source>
        <dbReference type="ARBA" id="ARBA00006739"/>
    </source>
</evidence>
<keyword evidence="4" id="KW-0812">Transmembrane</keyword>
<dbReference type="Proteomes" id="UP001163687">
    <property type="component" value="Chromosome"/>
</dbReference>
<feature type="transmembrane region" description="Helical" evidence="4">
    <location>
        <begin position="347"/>
        <end position="365"/>
    </location>
</feature>
<evidence type="ECO:0000313" key="5">
    <source>
        <dbReference type="EMBL" id="BDG60283.1"/>
    </source>
</evidence>
<dbReference type="SUPFAM" id="SSF53448">
    <property type="entry name" value="Nucleotide-diphospho-sugar transferases"/>
    <property type="match status" value="1"/>
</dbReference>
<keyword evidence="2" id="KW-0328">Glycosyltransferase</keyword>
<dbReference type="CDD" id="cd06438">
    <property type="entry name" value="EpsO_like"/>
    <property type="match status" value="1"/>
</dbReference>
<name>A0AA35CKV1_9FIRM</name>
<keyword evidence="3 5" id="KW-0808">Transferase</keyword>
<proteinExistence type="inferred from homology"/>
<reference evidence="5" key="1">
    <citation type="submission" date="2022-03" db="EMBL/GenBank/DDBJ databases">
        <title>Complete genome sequence of Caldinitratiruptor microaerophilus.</title>
        <authorList>
            <person name="Mukaiyama R."/>
            <person name="Nishiyama T."/>
            <person name="Ueda K."/>
        </authorList>
    </citation>
    <scope>NUCLEOTIDE SEQUENCE</scope>
    <source>
        <strain evidence="5">JCM 16183</strain>
    </source>
</reference>
<keyword evidence="6" id="KW-1185">Reference proteome</keyword>
<dbReference type="RefSeq" id="WP_264844346.1">
    <property type="nucleotide sequence ID" value="NZ_AP025628.1"/>
</dbReference>
<dbReference type="PANTHER" id="PTHR43630:SF1">
    <property type="entry name" value="POLY-BETA-1,6-N-ACETYL-D-GLUCOSAMINE SYNTHASE"/>
    <property type="match status" value="1"/>
</dbReference>
<dbReference type="PANTHER" id="PTHR43630">
    <property type="entry name" value="POLY-BETA-1,6-N-ACETYL-D-GLUCOSAMINE SYNTHASE"/>
    <property type="match status" value="1"/>
</dbReference>
<gene>
    <name evidence="5" type="ORF">caldi_13730</name>
</gene>
<keyword evidence="4" id="KW-1133">Transmembrane helix</keyword>
<dbReference type="KEGG" id="cmic:caldi_13730"/>
<evidence type="ECO:0000256" key="3">
    <source>
        <dbReference type="ARBA" id="ARBA00022679"/>
    </source>
</evidence>
<dbReference type="GO" id="GO:0016757">
    <property type="term" value="F:glycosyltransferase activity"/>
    <property type="evidence" value="ECO:0007669"/>
    <property type="project" value="UniProtKB-KW"/>
</dbReference>
<feature type="transmembrane region" description="Helical" evidence="4">
    <location>
        <begin position="292"/>
        <end position="314"/>
    </location>
</feature>
<organism evidence="5 6">
    <name type="scientific">Caldinitratiruptor microaerophilus</name>
    <dbReference type="NCBI Taxonomy" id="671077"/>
    <lineage>
        <taxon>Bacteria</taxon>
        <taxon>Bacillati</taxon>
        <taxon>Bacillota</taxon>
        <taxon>Clostridia</taxon>
        <taxon>Eubacteriales</taxon>
        <taxon>Symbiobacteriaceae</taxon>
        <taxon>Caldinitratiruptor</taxon>
    </lineage>
</organism>
<dbReference type="EMBL" id="AP025628">
    <property type="protein sequence ID" value="BDG60283.1"/>
    <property type="molecule type" value="Genomic_DNA"/>
</dbReference>
<protein>
    <submittedName>
        <fullName evidence="5">Glycosyl transferase family 2</fullName>
    </submittedName>
</protein>
<sequence>MRLLLSAASWVITLYVGVGLLGLALSKLRSWLQPATLPAVRRWPAILVLVPAHNEEAVIGPCVASIGHAAHLYPGRVRVIVVADGCIDWTADVARQHGAEVIEIPDGGRGKQVAIARALARVWHDDWDALALVDADNLLDPRFFVEAGRRLAAGAPAVQGYIATANPTASWVSSAYALAYYWAHAIAQAGREALGLSAMLGGTGCLISRATLTRLPWSGRTVSDDLEYTVRMVASRLRVHYEPRALVFDQKPTSLRVSLRQRTRWLRGHLQVYAAYGAHLVRRLPTPAALDLVLYGLYPFAAAVALLQVVALLLSGHAVSAMTGLAIGALFMAPAAPPRYWGRLWLMPLWSLTWLVPFWVALATWRQRAWYHTPHVPQTG</sequence>
<accession>A0AA35CKV1</accession>